<sequence>MPTLLQAVDEIKRASGNASQILLSQLVSFLLICTRIKNSILLLYPSSHHPNDTPPILPHESITFLGRTCQLEMNDVEACWNAVKDDVWHGDEMLQGVQNDEALQQTFRKHGGGLYRCGIVYHPDYYILDTGGERQRIYYDNEEPSVLQVSTHHFVETSLVRMWRSNMVHAWVSASNCVKVYEDCWSEVVLPPEWTVDAVLRYEYVYDGFKILSLLEFHHAHHTIFRVPQASDQAHRFNKAMEEFNEYIGTHGQPEINHRCNKCVRRIYKNDKAFDIFAVICDGVTVGRPCCGVPHCEGKLVSTRDTFCQTHASKNNICRVKGCNLPISAKGSKACDNVEHQAAEKRYTEAGTAAFQLKQRYERARRADEAANIDWDEAEELDTGSDAMFDAVVEDSTNKRKMKSLRAQFGRRRTHNEQLIIAPCGIVLSRRTFFHSEAFSAVAKFFIDTFRNRRKPNHFIFDSNCILSKHIRNHKDQNVREFFEDVGLAVDVFHFKSKHSDKDIWCGSECNPWKFPELLYEGPNGEDKWYFNTSIAEQTNAWFGHYHPICREMGGIFYEFFLNEMILLLQHKEKIAVGERRTFPYLL</sequence>
<feature type="domain" description="CxC6 like cysteine cluster associated with KDZ" evidence="2">
    <location>
        <begin position="280"/>
        <end position="345"/>
    </location>
</feature>
<evidence type="ECO:0000313" key="4">
    <source>
        <dbReference type="Proteomes" id="UP000297245"/>
    </source>
</evidence>
<name>A0A4S8LUB8_DENBC</name>
<dbReference type="Proteomes" id="UP000297245">
    <property type="component" value="Unassembled WGS sequence"/>
</dbReference>
<feature type="domain" description="CxC5 like cysteine cluster associated with KDZ" evidence="1">
    <location>
        <begin position="116"/>
        <end position="184"/>
    </location>
</feature>
<protein>
    <recommendedName>
        <fullName evidence="5">CxC6 like cysteine cluster associated with KDZ domain-containing protein</fullName>
    </recommendedName>
</protein>
<evidence type="ECO:0000313" key="3">
    <source>
        <dbReference type="EMBL" id="THU93132.1"/>
    </source>
</evidence>
<dbReference type="InterPro" id="IPR040898">
    <property type="entry name" value="CxC6"/>
</dbReference>
<dbReference type="AlphaFoldDB" id="A0A4S8LUB8"/>
<gene>
    <name evidence="3" type="ORF">K435DRAFT_861828</name>
</gene>
<dbReference type="OrthoDB" id="2501483at2759"/>
<evidence type="ECO:0000259" key="1">
    <source>
        <dbReference type="Pfam" id="PF18718"/>
    </source>
</evidence>
<proteinExistence type="predicted"/>
<dbReference type="Pfam" id="PF18718">
    <property type="entry name" value="CxC5"/>
    <property type="match status" value="1"/>
</dbReference>
<keyword evidence="4" id="KW-1185">Reference proteome</keyword>
<dbReference type="Pfam" id="PF18721">
    <property type="entry name" value="CxC6"/>
    <property type="match status" value="1"/>
</dbReference>
<dbReference type="EMBL" id="ML179258">
    <property type="protein sequence ID" value="THU93132.1"/>
    <property type="molecule type" value="Genomic_DNA"/>
</dbReference>
<evidence type="ECO:0000259" key="2">
    <source>
        <dbReference type="Pfam" id="PF18721"/>
    </source>
</evidence>
<reference evidence="3 4" key="1">
    <citation type="journal article" date="2019" name="Nat. Ecol. Evol.">
        <title>Megaphylogeny resolves global patterns of mushroom evolution.</title>
        <authorList>
            <person name="Varga T."/>
            <person name="Krizsan K."/>
            <person name="Foldi C."/>
            <person name="Dima B."/>
            <person name="Sanchez-Garcia M."/>
            <person name="Sanchez-Ramirez S."/>
            <person name="Szollosi G.J."/>
            <person name="Szarkandi J.G."/>
            <person name="Papp V."/>
            <person name="Albert L."/>
            <person name="Andreopoulos W."/>
            <person name="Angelini C."/>
            <person name="Antonin V."/>
            <person name="Barry K.W."/>
            <person name="Bougher N.L."/>
            <person name="Buchanan P."/>
            <person name="Buyck B."/>
            <person name="Bense V."/>
            <person name="Catcheside P."/>
            <person name="Chovatia M."/>
            <person name="Cooper J."/>
            <person name="Damon W."/>
            <person name="Desjardin D."/>
            <person name="Finy P."/>
            <person name="Geml J."/>
            <person name="Haridas S."/>
            <person name="Hughes K."/>
            <person name="Justo A."/>
            <person name="Karasinski D."/>
            <person name="Kautmanova I."/>
            <person name="Kiss B."/>
            <person name="Kocsube S."/>
            <person name="Kotiranta H."/>
            <person name="LaButti K.M."/>
            <person name="Lechner B.E."/>
            <person name="Liimatainen K."/>
            <person name="Lipzen A."/>
            <person name="Lukacs Z."/>
            <person name="Mihaltcheva S."/>
            <person name="Morgado L.N."/>
            <person name="Niskanen T."/>
            <person name="Noordeloos M.E."/>
            <person name="Ohm R.A."/>
            <person name="Ortiz-Santana B."/>
            <person name="Ovrebo C."/>
            <person name="Racz N."/>
            <person name="Riley R."/>
            <person name="Savchenko A."/>
            <person name="Shiryaev A."/>
            <person name="Soop K."/>
            <person name="Spirin V."/>
            <person name="Szebenyi C."/>
            <person name="Tomsovsky M."/>
            <person name="Tulloss R.E."/>
            <person name="Uehling J."/>
            <person name="Grigoriev I.V."/>
            <person name="Vagvolgyi C."/>
            <person name="Papp T."/>
            <person name="Martin F.M."/>
            <person name="Miettinen O."/>
            <person name="Hibbett D.S."/>
            <person name="Nagy L.G."/>
        </authorList>
    </citation>
    <scope>NUCLEOTIDE SEQUENCE [LARGE SCALE GENOMIC DNA]</scope>
    <source>
        <strain evidence="3 4">CBS 962.96</strain>
    </source>
</reference>
<organism evidence="3 4">
    <name type="scientific">Dendrothele bispora (strain CBS 962.96)</name>
    <dbReference type="NCBI Taxonomy" id="1314807"/>
    <lineage>
        <taxon>Eukaryota</taxon>
        <taxon>Fungi</taxon>
        <taxon>Dikarya</taxon>
        <taxon>Basidiomycota</taxon>
        <taxon>Agaricomycotina</taxon>
        <taxon>Agaricomycetes</taxon>
        <taxon>Agaricomycetidae</taxon>
        <taxon>Agaricales</taxon>
        <taxon>Agaricales incertae sedis</taxon>
        <taxon>Dendrothele</taxon>
    </lineage>
</organism>
<accession>A0A4S8LUB8</accession>
<dbReference type="InterPro" id="IPR041539">
    <property type="entry name" value="CxC5"/>
</dbReference>
<evidence type="ECO:0008006" key="5">
    <source>
        <dbReference type="Google" id="ProtNLM"/>
    </source>
</evidence>